<dbReference type="GO" id="GO:0000976">
    <property type="term" value="F:transcription cis-regulatory region binding"/>
    <property type="evidence" value="ECO:0007669"/>
    <property type="project" value="TreeGrafter"/>
</dbReference>
<evidence type="ECO:0000313" key="6">
    <source>
        <dbReference type="EMBL" id="GGH77803.1"/>
    </source>
</evidence>
<evidence type="ECO:0000256" key="2">
    <source>
        <dbReference type="ARBA" id="ARBA00023015"/>
    </source>
</evidence>
<protein>
    <submittedName>
        <fullName evidence="6">LysR family transcriptional regulator</fullName>
    </submittedName>
</protein>
<keyword evidence="7" id="KW-1185">Reference proteome</keyword>
<dbReference type="FunFam" id="1.10.10.10:FF:000001">
    <property type="entry name" value="LysR family transcriptional regulator"/>
    <property type="match status" value="1"/>
</dbReference>
<name>A0A8J3EKM9_9BACL</name>
<evidence type="ECO:0000256" key="1">
    <source>
        <dbReference type="ARBA" id="ARBA00009437"/>
    </source>
</evidence>
<dbReference type="AlphaFoldDB" id="A0A8J3EKM9"/>
<dbReference type="InterPro" id="IPR036388">
    <property type="entry name" value="WH-like_DNA-bd_sf"/>
</dbReference>
<dbReference type="PANTHER" id="PTHR30126">
    <property type="entry name" value="HTH-TYPE TRANSCRIPTIONAL REGULATOR"/>
    <property type="match status" value="1"/>
</dbReference>
<sequence length="295" mass="33197">MNLHALRLFYTVTKCESVTAAAEQLRISQPAVTAQIKKFERELGLPLFKPKGRGVILTEFGESLAKQAKHLFALEQHMESTIEAFLSGKKGKIRIVATYLPANFLIPEWAATFKTQYEEVDITITTTNSQGAFEQLSSYEADIAVYGGGAAHHPDTIAWEELFEDELWFVVAPQHHYAHQEVSLEEMMTEPFIMREEGSSTRERLVALCQSHDIKPPTVALQFNGLHEAIRTVMAGYGVNFISSLVVRDYVARGELARVKVRGLKLVNKIALCTRKHDTRSPLVNHFIETVKKNV</sequence>
<evidence type="ECO:0000313" key="7">
    <source>
        <dbReference type="Proteomes" id="UP000656813"/>
    </source>
</evidence>
<reference evidence="6" key="2">
    <citation type="submission" date="2020-09" db="EMBL/GenBank/DDBJ databases">
        <authorList>
            <person name="Sun Q."/>
            <person name="Zhou Y."/>
        </authorList>
    </citation>
    <scope>NUCLEOTIDE SEQUENCE</scope>
    <source>
        <strain evidence="6">CGMCC 1.12777</strain>
    </source>
</reference>
<proteinExistence type="inferred from homology"/>
<dbReference type="InterPro" id="IPR036390">
    <property type="entry name" value="WH_DNA-bd_sf"/>
</dbReference>
<dbReference type="GO" id="GO:0003700">
    <property type="term" value="F:DNA-binding transcription factor activity"/>
    <property type="evidence" value="ECO:0007669"/>
    <property type="project" value="InterPro"/>
</dbReference>
<reference evidence="6" key="1">
    <citation type="journal article" date="2014" name="Int. J. Syst. Evol. Microbiol.">
        <title>Complete genome sequence of Corynebacterium casei LMG S-19264T (=DSM 44701T), isolated from a smear-ripened cheese.</title>
        <authorList>
            <consortium name="US DOE Joint Genome Institute (JGI-PGF)"/>
            <person name="Walter F."/>
            <person name="Albersmeier A."/>
            <person name="Kalinowski J."/>
            <person name="Ruckert C."/>
        </authorList>
    </citation>
    <scope>NUCLEOTIDE SEQUENCE</scope>
    <source>
        <strain evidence="6">CGMCC 1.12777</strain>
    </source>
</reference>
<gene>
    <name evidence="6" type="ORF">GCM10007096_10240</name>
</gene>
<dbReference type="InterPro" id="IPR000847">
    <property type="entry name" value="LysR_HTH_N"/>
</dbReference>
<dbReference type="RefSeq" id="WP_188496322.1">
    <property type="nucleotide sequence ID" value="NZ_BMFV01000005.1"/>
</dbReference>
<comment type="similarity">
    <text evidence="1">Belongs to the LysR transcriptional regulatory family.</text>
</comment>
<organism evidence="6 7">
    <name type="scientific">Pullulanibacillus pueri</name>
    <dbReference type="NCBI Taxonomy" id="1437324"/>
    <lineage>
        <taxon>Bacteria</taxon>
        <taxon>Bacillati</taxon>
        <taxon>Bacillota</taxon>
        <taxon>Bacilli</taxon>
        <taxon>Bacillales</taxon>
        <taxon>Sporolactobacillaceae</taxon>
        <taxon>Pullulanibacillus</taxon>
    </lineage>
</organism>
<keyword evidence="3" id="KW-0238">DNA-binding</keyword>
<dbReference type="PANTHER" id="PTHR30126:SF40">
    <property type="entry name" value="HTH-TYPE TRANSCRIPTIONAL REGULATOR GLTR"/>
    <property type="match status" value="1"/>
</dbReference>
<dbReference type="EMBL" id="BMFV01000005">
    <property type="protein sequence ID" value="GGH77803.1"/>
    <property type="molecule type" value="Genomic_DNA"/>
</dbReference>
<comment type="caution">
    <text evidence="6">The sequence shown here is derived from an EMBL/GenBank/DDBJ whole genome shotgun (WGS) entry which is preliminary data.</text>
</comment>
<evidence type="ECO:0000256" key="3">
    <source>
        <dbReference type="ARBA" id="ARBA00023125"/>
    </source>
</evidence>
<evidence type="ECO:0000259" key="5">
    <source>
        <dbReference type="PROSITE" id="PS50931"/>
    </source>
</evidence>
<dbReference type="Gene3D" id="1.10.10.10">
    <property type="entry name" value="Winged helix-like DNA-binding domain superfamily/Winged helix DNA-binding domain"/>
    <property type="match status" value="1"/>
</dbReference>
<dbReference type="Pfam" id="PF03466">
    <property type="entry name" value="LysR_substrate"/>
    <property type="match status" value="1"/>
</dbReference>
<keyword evidence="4" id="KW-0804">Transcription</keyword>
<dbReference type="SUPFAM" id="SSF53850">
    <property type="entry name" value="Periplasmic binding protein-like II"/>
    <property type="match status" value="1"/>
</dbReference>
<dbReference type="Proteomes" id="UP000656813">
    <property type="component" value="Unassembled WGS sequence"/>
</dbReference>
<dbReference type="InterPro" id="IPR005119">
    <property type="entry name" value="LysR_subst-bd"/>
</dbReference>
<dbReference type="SUPFAM" id="SSF46785">
    <property type="entry name" value="Winged helix' DNA-binding domain"/>
    <property type="match status" value="1"/>
</dbReference>
<dbReference type="PRINTS" id="PR00039">
    <property type="entry name" value="HTHLYSR"/>
</dbReference>
<dbReference type="PROSITE" id="PS50931">
    <property type="entry name" value="HTH_LYSR"/>
    <property type="match status" value="1"/>
</dbReference>
<evidence type="ECO:0000256" key="4">
    <source>
        <dbReference type="ARBA" id="ARBA00023163"/>
    </source>
</evidence>
<feature type="domain" description="HTH lysR-type" evidence="5">
    <location>
        <begin position="1"/>
        <end position="58"/>
    </location>
</feature>
<dbReference type="Pfam" id="PF00126">
    <property type="entry name" value="HTH_1"/>
    <property type="match status" value="1"/>
</dbReference>
<accession>A0A8J3EKM9</accession>
<dbReference type="Gene3D" id="3.40.190.290">
    <property type="match status" value="1"/>
</dbReference>
<keyword evidence="2" id="KW-0805">Transcription regulation</keyword>